<keyword evidence="3" id="KW-1185">Reference proteome</keyword>
<dbReference type="Gene3D" id="3.40.630.30">
    <property type="match status" value="1"/>
</dbReference>
<dbReference type="EMBL" id="BORT01000019">
    <property type="protein sequence ID" value="GIO49114.1"/>
    <property type="molecule type" value="Genomic_DNA"/>
</dbReference>
<feature type="domain" description="BioF2-like acetyltransferase" evidence="1">
    <location>
        <begin position="178"/>
        <end position="326"/>
    </location>
</feature>
<organism evidence="2 3">
    <name type="scientific">Paenibacillus azoreducens</name>
    <dbReference type="NCBI Taxonomy" id="116718"/>
    <lineage>
        <taxon>Bacteria</taxon>
        <taxon>Bacillati</taxon>
        <taxon>Bacillota</taxon>
        <taxon>Bacilli</taxon>
        <taxon>Bacillales</taxon>
        <taxon>Paenibacillaceae</taxon>
        <taxon>Paenibacillus</taxon>
    </lineage>
</organism>
<evidence type="ECO:0000313" key="2">
    <source>
        <dbReference type="EMBL" id="GIO49114.1"/>
    </source>
</evidence>
<accession>A0A919YE85</accession>
<dbReference type="SUPFAM" id="SSF55729">
    <property type="entry name" value="Acyl-CoA N-acyltransferases (Nat)"/>
    <property type="match status" value="1"/>
</dbReference>
<dbReference type="InterPro" id="IPR016181">
    <property type="entry name" value="Acyl_CoA_acyltransferase"/>
</dbReference>
<dbReference type="Proteomes" id="UP000682811">
    <property type="component" value="Unassembled WGS sequence"/>
</dbReference>
<evidence type="ECO:0000259" key="1">
    <source>
        <dbReference type="Pfam" id="PF13480"/>
    </source>
</evidence>
<sequence length="372" mass="44516">MNTKIITDVDGFLAIREDWERLTEQDPDATYYSTFEFNYFWWQTFGSGCDKQLFILCHYRDNMMVAIAPLMIRCIDKKIVKCRVLSFLGKGDYFNFIIDSSKFKASALIRELFHTIEENSEKWDKIELTHLQMNTQLLQYIMRHDRYSKHTQYLTTCNRINSGDFESYEQFEKEMINTKLRRKRVKLRQDTGYRFKIVRASESDDMYEQIANVHQLEKKYLHEVKGRTERGSLFEDKANETFLRELFKGNDRILFFYLESEDSEIIMYKCCYLYRDVLYGWNTGYSPKYSNYHGISDVLLMEMIESLFSGSCAKQIDFGAGTYPWKFRWANHFSVSYSFVMWNECSQQTKLLRLLNQSREIIRAVKELKNAL</sequence>
<dbReference type="Pfam" id="PF13480">
    <property type="entry name" value="Acetyltransf_6"/>
    <property type="match status" value="1"/>
</dbReference>
<dbReference type="RefSeq" id="WP_212979676.1">
    <property type="nucleotide sequence ID" value="NZ_AP025343.1"/>
</dbReference>
<protein>
    <recommendedName>
        <fullName evidence="1">BioF2-like acetyltransferase domain-containing protein</fullName>
    </recommendedName>
</protein>
<dbReference type="AlphaFoldDB" id="A0A919YE85"/>
<comment type="caution">
    <text evidence="2">The sequence shown here is derived from an EMBL/GenBank/DDBJ whole genome shotgun (WGS) entry which is preliminary data.</text>
</comment>
<evidence type="ECO:0000313" key="3">
    <source>
        <dbReference type="Proteomes" id="UP000682811"/>
    </source>
</evidence>
<gene>
    <name evidence="2" type="ORF">J34TS1_38790</name>
</gene>
<name>A0A919YE85_9BACL</name>
<proteinExistence type="predicted"/>
<reference evidence="2 3" key="1">
    <citation type="submission" date="2021-03" db="EMBL/GenBank/DDBJ databases">
        <title>Antimicrobial resistance genes in bacteria isolated from Japanese honey, and their potential for conferring macrolide and lincosamide resistance in the American foulbrood pathogen Paenibacillus larvae.</title>
        <authorList>
            <person name="Okamoto M."/>
            <person name="Kumagai M."/>
            <person name="Kanamori H."/>
            <person name="Takamatsu D."/>
        </authorList>
    </citation>
    <scope>NUCLEOTIDE SEQUENCE [LARGE SCALE GENOMIC DNA]</scope>
    <source>
        <strain evidence="2 3">J34TS1</strain>
    </source>
</reference>
<dbReference type="InterPro" id="IPR038740">
    <property type="entry name" value="BioF2-like_GNAT_dom"/>
</dbReference>